<organism evidence="1 2">
    <name type="scientific">Mycobacteroides abscessus</name>
    <dbReference type="NCBI Taxonomy" id="36809"/>
    <lineage>
        <taxon>Bacteria</taxon>
        <taxon>Bacillati</taxon>
        <taxon>Actinomycetota</taxon>
        <taxon>Actinomycetes</taxon>
        <taxon>Mycobacteriales</taxon>
        <taxon>Mycobacteriaceae</taxon>
        <taxon>Mycobacteroides</taxon>
    </lineage>
</organism>
<protein>
    <submittedName>
        <fullName evidence="1">Uncharacterized protein</fullName>
    </submittedName>
</protein>
<evidence type="ECO:0000313" key="2">
    <source>
        <dbReference type="Proteomes" id="UP000045782"/>
    </source>
</evidence>
<proteinExistence type="predicted"/>
<dbReference type="AlphaFoldDB" id="A0A0U0ZR86"/>
<dbReference type="Proteomes" id="UP000045782">
    <property type="component" value="Unassembled WGS sequence"/>
</dbReference>
<dbReference type="RefSeq" id="WP_052618993.1">
    <property type="nucleotide sequence ID" value="NZ_CSWP01000009.1"/>
</dbReference>
<gene>
    <name evidence="1" type="ORF">ERS075579_03953</name>
</gene>
<sequence length="294" mass="33048">MVQVNSAIDDVLADTLSGEGVPMSFAEVREELVERQEGTVTAPFNDTSGWLIVHPGSADVLKAVAAGRERPPFSVWLEESLFISESPRYRGYFDWEWQYQLSSTASGVLWSEAGVDIWDALADPDSYRALYLLRSDRSVKGKRLFTVLDSKPARDLVIDPDNRGYDRFRELCEQPMPEPAYEQHRDGPPRQDEVARDEALDVAERILRDSDDFSWLATELECTGTTDPFVALALRPLIGQVDGWSQAAYDALRRSFERHRGQLLHPADHPLDGITYQYACTPHADNEAENDGTG</sequence>
<accession>A0A0U0ZR86</accession>
<reference evidence="1 2" key="1">
    <citation type="submission" date="2015-03" db="EMBL/GenBank/DDBJ databases">
        <authorList>
            <person name="Murphy D."/>
        </authorList>
    </citation>
    <scope>NUCLEOTIDE SEQUENCE [LARGE SCALE GENOMIC DNA]</scope>
    <source>
        <strain evidence="1 2">PAP088</strain>
    </source>
</reference>
<name>A0A0U0ZR86_9MYCO</name>
<evidence type="ECO:0000313" key="1">
    <source>
        <dbReference type="EMBL" id="CPV66175.1"/>
    </source>
</evidence>
<dbReference type="EMBL" id="CSWP01000009">
    <property type="protein sequence ID" value="CPV66175.1"/>
    <property type="molecule type" value="Genomic_DNA"/>
</dbReference>